<dbReference type="SUPFAM" id="SSF57783">
    <property type="entry name" value="Zinc beta-ribbon"/>
    <property type="match status" value="1"/>
</dbReference>
<dbReference type="GO" id="GO:0008270">
    <property type="term" value="F:zinc ion binding"/>
    <property type="evidence" value="ECO:0007669"/>
    <property type="project" value="InterPro"/>
</dbReference>
<dbReference type="InterPro" id="IPR034154">
    <property type="entry name" value="TOPRIM_DnaG/twinkle"/>
</dbReference>
<dbReference type="GO" id="GO:0005829">
    <property type="term" value="C:cytosol"/>
    <property type="evidence" value="ECO:0007669"/>
    <property type="project" value="TreeGrafter"/>
</dbReference>
<dbReference type="Proteomes" id="UP000623678">
    <property type="component" value="Unassembled WGS sequence"/>
</dbReference>
<organism evidence="2 3">
    <name type="scientific">Youxingia wuxianensis</name>
    <dbReference type="NCBI Taxonomy" id="2763678"/>
    <lineage>
        <taxon>Bacteria</taxon>
        <taxon>Bacillati</taxon>
        <taxon>Bacillota</taxon>
        <taxon>Clostridia</taxon>
        <taxon>Eubacteriales</taxon>
        <taxon>Oscillospiraceae</taxon>
        <taxon>Youxingia</taxon>
    </lineage>
</organism>
<dbReference type="GO" id="GO:0003678">
    <property type="term" value="F:DNA helicase activity"/>
    <property type="evidence" value="ECO:0007669"/>
    <property type="project" value="InterPro"/>
</dbReference>
<dbReference type="Pfam" id="PF03796">
    <property type="entry name" value="DnaB_C"/>
    <property type="match status" value="1"/>
</dbReference>
<dbReference type="RefSeq" id="WP_262396186.1">
    <property type="nucleotide sequence ID" value="NZ_JACRTD010000012.1"/>
</dbReference>
<reference evidence="2" key="1">
    <citation type="submission" date="2020-08" db="EMBL/GenBank/DDBJ databases">
        <title>Genome public.</title>
        <authorList>
            <person name="Liu C."/>
            <person name="Sun Q."/>
        </authorList>
    </citation>
    <scope>NUCLEOTIDE SEQUENCE</scope>
    <source>
        <strain evidence="2">NSJ-64</strain>
    </source>
</reference>
<dbReference type="InterPro" id="IPR007694">
    <property type="entry name" value="DNA_helicase_DnaB-like_C"/>
</dbReference>
<dbReference type="CDD" id="cd01029">
    <property type="entry name" value="TOPRIM_primases"/>
    <property type="match status" value="1"/>
</dbReference>
<protein>
    <submittedName>
        <fullName evidence="2">Toprim domain-containing protein</fullName>
    </submittedName>
</protein>
<evidence type="ECO:0000259" key="1">
    <source>
        <dbReference type="PROSITE" id="PS51199"/>
    </source>
</evidence>
<dbReference type="PROSITE" id="PS51199">
    <property type="entry name" value="SF4_HELICASE"/>
    <property type="match status" value="1"/>
</dbReference>
<proteinExistence type="predicted"/>
<dbReference type="SUPFAM" id="SSF56731">
    <property type="entry name" value="DNA primase core"/>
    <property type="match status" value="1"/>
</dbReference>
<evidence type="ECO:0000313" key="3">
    <source>
        <dbReference type="Proteomes" id="UP000623678"/>
    </source>
</evidence>
<dbReference type="Pfam" id="PF13155">
    <property type="entry name" value="Toprim_2"/>
    <property type="match status" value="1"/>
</dbReference>
<accession>A0A926EPM5</accession>
<dbReference type="InterPro" id="IPR027417">
    <property type="entry name" value="P-loop_NTPase"/>
</dbReference>
<dbReference type="Gene3D" id="3.90.580.10">
    <property type="entry name" value="Zinc finger, CHC2-type domain"/>
    <property type="match status" value="1"/>
</dbReference>
<dbReference type="GO" id="GO:0006260">
    <property type="term" value="P:DNA replication"/>
    <property type="evidence" value="ECO:0007669"/>
    <property type="project" value="InterPro"/>
</dbReference>
<name>A0A926EPM5_9FIRM</name>
<feature type="domain" description="SF4 helicase" evidence="1">
    <location>
        <begin position="361"/>
        <end position="643"/>
    </location>
</feature>
<comment type="caution">
    <text evidence="2">The sequence shown here is derived from an EMBL/GenBank/DDBJ whole genome shotgun (WGS) entry which is preliminary data.</text>
</comment>
<sequence length="643" mass="71727">MSDFKEFVPLIQRLRACLPQYLREKQVGSLKKNFRCLNPAHEDKNASMHFYEQSMSVYCFRCAQSYDLFNLIAWDYPDCDTFPRQVKKACDLFGEIFPADFGMGERGSLPAGGGNKIAAVPAPVRRRAPAAEAAAPAADFTGTIEEYIQQVGVGGSYFSRRGITQEMCEKYHLFQKEGRAWLPVYDGDRCVSYCARAIAQDLQPRYKNSKGPMGIFGGDYLRGEGRGGWLFITEAIFDALSLEQMGFQAMALCGVANVGKFIQRCKENPAAAGSYEMIAAGDNDESGRRMNAQLKEQLQELGIPCGELILPLGAKDCNELFLQDPEALRQAALSAGDEKLREYEKTNAANAISELMDASLRRASREAVSTGFPRLDELLDGGLYAGLYIIGAISSLGKTSYILQIADYIARQETDVLYFSLEMGKLELMAKSVSRISYQQDPSAERHFAFTARQVLKAEQGRSQEKTALLKRALEEYEQVGKGLYLREGISDIGVGEIREAVAQHIRLRKVRPVVVVDYLQILKPADLKSTDKQNTDRSVVELKRISRDFDIPVIAISSFNRENYKSAVTMEAFKESGAVEYSSDVLLGLQLYGTGENGFDVNAAKNKTPRSVELVLLKNRNGIPYAKIEYAYHPKFSFFKEM</sequence>
<dbReference type="Gene3D" id="3.40.1360.10">
    <property type="match status" value="1"/>
</dbReference>
<gene>
    <name evidence="2" type="ORF">H8705_12825</name>
</gene>
<dbReference type="GO" id="GO:0005524">
    <property type="term" value="F:ATP binding"/>
    <property type="evidence" value="ECO:0007669"/>
    <property type="project" value="InterPro"/>
</dbReference>
<dbReference type="AlphaFoldDB" id="A0A926EPM5"/>
<dbReference type="Gene3D" id="3.40.50.300">
    <property type="entry name" value="P-loop containing nucleotide triphosphate hydrolases"/>
    <property type="match status" value="1"/>
</dbReference>
<evidence type="ECO:0000313" key="2">
    <source>
        <dbReference type="EMBL" id="MBC8586466.1"/>
    </source>
</evidence>
<dbReference type="PANTHER" id="PTHR30153">
    <property type="entry name" value="REPLICATIVE DNA HELICASE DNAB"/>
    <property type="match status" value="1"/>
</dbReference>
<dbReference type="GO" id="GO:0003677">
    <property type="term" value="F:DNA binding"/>
    <property type="evidence" value="ECO:0007669"/>
    <property type="project" value="InterPro"/>
</dbReference>
<dbReference type="SUPFAM" id="SSF52540">
    <property type="entry name" value="P-loop containing nucleoside triphosphate hydrolases"/>
    <property type="match status" value="1"/>
</dbReference>
<dbReference type="PANTHER" id="PTHR30153:SF2">
    <property type="entry name" value="REPLICATIVE DNA HELICASE"/>
    <property type="match status" value="1"/>
</dbReference>
<dbReference type="EMBL" id="JACRTD010000012">
    <property type="protein sequence ID" value="MBC8586466.1"/>
    <property type="molecule type" value="Genomic_DNA"/>
</dbReference>
<dbReference type="InterPro" id="IPR036977">
    <property type="entry name" value="DNA_primase_Znf_CHC2"/>
</dbReference>
<keyword evidence="3" id="KW-1185">Reference proteome</keyword>